<evidence type="ECO:0000256" key="7">
    <source>
        <dbReference type="SAM" id="Coils"/>
    </source>
</evidence>
<evidence type="ECO:0000256" key="3">
    <source>
        <dbReference type="ARBA" id="ARBA00023054"/>
    </source>
</evidence>
<dbReference type="PANTHER" id="PTHR15654:SF2">
    <property type="entry name" value="COILED-COIL DOMAIN-CONTAINING PROTEIN 113"/>
    <property type="match status" value="1"/>
</dbReference>
<feature type="domain" description="CCDC113/CCDC96 coiled-coil" evidence="8">
    <location>
        <begin position="272"/>
        <end position="435"/>
    </location>
</feature>
<evidence type="ECO:0000313" key="9">
    <source>
        <dbReference type="EMBL" id="CAD7576499.1"/>
    </source>
</evidence>
<reference evidence="9" key="1">
    <citation type="submission" date="2020-11" db="EMBL/GenBank/DDBJ databases">
        <authorList>
            <person name="Tran Van P."/>
        </authorList>
    </citation>
    <scope>NUCLEOTIDE SEQUENCE</scope>
</reference>
<evidence type="ECO:0000256" key="6">
    <source>
        <dbReference type="ARBA" id="ARBA00044798"/>
    </source>
</evidence>
<accession>A0A7R9PB85</accession>
<feature type="coiled-coil region" evidence="7">
    <location>
        <begin position="362"/>
        <end position="403"/>
    </location>
</feature>
<keyword evidence="4" id="KW-0966">Cell projection</keyword>
<dbReference type="EMBL" id="OE184332">
    <property type="protein sequence ID" value="CAD7576499.1"/>
    <property type="molecule type" value="Genomic_DNA"/>
</dbReference>
<evidence type="ECO:0000256" key="1">
    <source>
        <dbReference type="ARBA" id="ARBA00004138"/>
    </source>
</evidence>
<dbReference type="GO" id="GO:0060271">
    <property type="term" value="P:cilium assembly"/>
    <property type="evidence" value="ECO:0007669"/>
    <property type="project" value="TreeGrafter"/>
</dbReference>
<dbReference type="PANTHER" id="PTHR15654">
    <property type="entry name" value="COILED-COIL DOMAIN-CONTAINING PROTEIN 113-RELATED"/>
    <property type="match status" value="1"/>
</dbReference>
<gene>
    <name evidence="9" type="ORF">TCMB3V08_LOCUS9067</name>
</gene>
<sequence>MDPSPTPRLTDRPSERSFFNLFSQASAFLSVDTDPEELEDEQLLKKIEDMRNACNVMKLENDIFERYLKIFEPSALIGLEKQLNQAYESTRARHRLRSIVSAVMAFPLDFPASSSYDRLARKGTSFSLASQMSSSKMLPSLTESPFKINLAMKTDIVAKVCIDIRELTVKLRGQNKNSYASLKAQTEQLNTQLRVEFRGTVATFAWRKSGKPPTVPPTALISPSLAVQYIAKDIIETAAEFEESVVKEGADPVTGKIKYDKYIRFMDNWIKKCDRELGMLRLSKSTLARELTRLDVHLAFVEEMGRQLHAIDFDIQKIESEQSLKKIDHQDVKIREMKLLTAQCSKKLSRNNSCMHQSLMDRHQIEDELTGQEVRIERMKEEIEKVKGQAKKAREKYESIKHLKETYTVPDVVEYVKKIAELNDMKRGVSIWKRRKQVQDVAIMGIRRDLKIQIQSAPSWVQAKYEQLASGDSTQILNMDKKGNFKLFFNDNSSDKTIKEEEEYLL</sequence>
<keyword evidence="2" id="KW-0970">Cilium biogenesis/degradation</keyword>
<evidence type="ECO:0000259" key="8">
    <source>
        <dbReference type="Pfam" id="PF13870"/>
    </source>
</evidence>
<evidence type="ECO:0000256" key="5">
    <source>
        <dbReference type="ARBA" id="ARBA00044506"/>
    </source>
</evidence>
<evidence type="ECO:0000256" key="2">
    <source>
        <dbReference type="ARBA" id="ARBA00022794"/>
    </source>
</evidence>
<dbReference type="Pfam" id="PF13870">
    <property type="entry name" value="CCDC113_CCDC96_CC"/>
    <property type="match status" value="1"/>
</dbReference>
<dbReference type="GO" id="GO:0036064">
    <property type="term" value="C:ciliary basal body"/>
    <property type="evidence" value="ECO:0007669"/>
    <property type="project" value="TreeGrafter"/>
</dbReference>
<organism evidence="9">
    <name type="scientific">Timema californicum</name>
    <name type="common">California timema</name>
    <name type="synonym">Walking stick</name>
    <dbReference type="NCBI Taxonomy" id="61474"/>
    <lineage>
        <taxon>Eukaryota</taxon>
        <taxon>Metazoa</taxon>
        <taxon>Ecdysozoa</taxon>
        <taxon>Arthropoda</taxon>
        <taxon>Hexapoda</taxon>
        <taxon>Insecta</taxon>
        <taxon>Pterygota</taxon>
        <taxon>Neoptera</taxon>
        <taxon>Polyneoptera</taxon>
        <taxon>Phasmatodea</taxon>
        <taxon>Timematodea</taxon>
        <taxon>Timematoidea</taxon>
        <taxon>Timematidae</taxon>
        <taxon>Timema</taxon>
    </lineage>
</organism>
<proteinExistence type="inferred from homology"/>
<evidence type="ECO:0000256" key="4">
    <source>
        <dbReference type="ARBA" id="ARBA00023273"/>
    </source>
</evidence>
<dbReference type="AlphaFoldDB" id="A0A7R9PB85"/>
<keyword evidence="3 7" id="KW-0175">Coiled coil</keyword>
<dbReference type="GO" id="GO:0005930">
    <property type="term" value="C:axoneme"/>
    <property type="evidence" value="ECO:0007669"/>
    <property type="project" value="TreeGrafter"/>
</dbReference>
<comment type="subcellular location">
    <subcellularLocation>
        <location evidence="1">Cell projection</location>
        <location evidence="1">Cilium</location>
    </subcellularLocation>
</comment>
<protein>
    <recommendedName>
        <fullName evidence="6">Cilia- and flagella-associated protein 263</fullName>
    </recommendedName>
</protein>
<comment type="similarity">
    <text evidence="5">Belongs to the CFAP263 family.</text>
</comment>
<name>A0A7R9PB85_TIMCA</name>
<dbReference type="InterPro" id="IPR025254">
    <property type="entry name" value="CCDC113/CCDC96_CC"/>
</dbReference>
<dbReference type="InterPro" id="IPR051885">
    <property type="entry name" value="CC_CF"/>
</dbReference>